<dbReference type="Pfam" id="PF00293">
    <property type="entry name" value="NUDIX"/>
    <property type="match status" value="1"/>
</dbReference>
<keyword evidence="16" id="KW-0812">Transmembrane</keyword>
<dbReference type="EC" id="3.6.1.13" evidence="3"/>
<keyword evidence="16" id="KW-1133">Transmembrane helix</keyword>
<comment type="catalytic activity">
    <reaction evidence="12">
        <text>ADP-D-ribose + H2O = D-ribose 5-phosphate + AMP + 2 H(+)</text>
        <dbReference type="Rhea" id="RHEA:10412"/>
        <dbReference type="ChEBI" id="CHEBI:15377"/>
        <dbReference type="ChEBI" id="CHEBI:15378"/>
        <dbReference type="ChEBI" id="CHEBI:57967"/>
        <dbReference type="ChEBI" id="CHEBI:78346"/>
        <dbReference type="ChEBI" id="CHEBI:456215"/>
        <dbReference type="EC" id="3.6.1.13"/>
    </reaction>
</comment>
<evidence type="ECO:0000256" key="5">
    <source>
        <dbReference type="ARBA" id="ARBA00022723"/>
    </source>
</evidence>
<dbReference type="InterPro" id="IPR004385">
    <property type="entry name" value="NDP_pyrophosphatase"/>
</dbReference>
<evidence type="ECO:0000256" key="14">
    <source>
        <dbReference type="PIRSR" id="PIRSR604385-3"/>
    </source>
</evidence>
<dbReference type="Proteomes" id="UP000184444">
    <property type="component" value="Unassembled WGS sequence"/>
</dbReference>
<dbReference type="PANTHER" id="PTHR11839:SF5">
    <property type="entry name" value="ADP-RIBOSE PYROPHOSPHATASE"/>
    <property type="match status" value="1"/>
</dbReference>
<reference evidence="19" key="1">
    <citation type="submission" date="2016-11" db="EMBL/GenBank/DDBJ databases">
        <authorList>
            <person name="Varghese N."/>
            <person name="Submissions S."/>
        </authorList>
    </citation>
    <scope>NUCLEOTIDE SEQUENCE [LARGE SCALE GENOMIC DNA]</scope>
    <source>
        <strain evidence="19">DSM 6637</strain>
    </source>
</reference>
<evidence type="ECO:0000256" key="13">
    <source>
        <dbReference type="PIRSR" id="PIRSR604385-2"/>
    </source>
</evidence>
<feature type="domain" description="Nudix hydrolase" evidence="17">
    <location>
        <begin position="209"/>
        <end position="349"/>
    </location>
</feature>
<evidence type="ECO:0000256" key="6">
    <source>
        <dbReference type="ARBA" id="ARBA00022801"/>
    </source>
</evidence>
<protein>
    <recommendedName>
        <fullName evidence="4">ADP-ribose pyrophosphatase</fullName>
        <ecNumber evidence="3">3.6.1.13</ecNumber>
    </recommendedName>
    <alternativeName>
        <fullName evidence="9">ADP-ribose diphosphatase</fullName>
    </alternativeName>
    <alternativeName>
        <fullName evidence="11">ADP-ribose phosphohydrolase</fullName>
    </alternativeName>
    <alternativeName>
        <fullName evidence="10">Adenosine diphosphoribose pyrophosphatase</fullName>
    </alternativeName>
</protein>
<evidence type="ECO:0000256" key="12">
    <source>
        <dbReference type="ARBA" id="ARBA00049546"/>
    </source>
</evidence>
<proteinExistence type="inferred from homology"/>
<keyword evidence="19" id="KW-1185">Reference proteome</keyword>
<evidence type="ECO:0000256" key="2">
    <source>
        <dbReference type="ARBA" id="ARBA00007482"/>
    </source>
</evidence>
<dbReference type="EMBL" id="FRCK01000005">
    <property type="protein sequence ID" value="SHM20257.1"/>
    <property type="molecule type" value="Genomic_DNA"/>
</dbReference>
<accession>A0A1M7GWH5</accession>
<name>A0A1M7GWH5_9RHOB</name>
<evidence type="ECO:0000259" key="17">
    <source>
        <dbReference type="PROSITE" id="PS51462"/>
    </source>
</evidence>
<dbReference type="RefSeq" id="WP_143159683.1">
    <property type="nucleotide sequence ID" value="NZ_FRCK01000005.1"/>
</dbReference>
<keyword evidence="7 13" id="KW-0460">Magnesium</keyword>
<evidence type="ECO:0000256" key="4">
    <source>
        <dbReference type="ARBA" id="ARBA00013297"/>
    </source>
</evidence>
<dbReference type="PANTHER" id="PTHR11839">
    <property type="entry name" value="UDP/ADP-SUGAR PYROPHOSPHATASE"/>
    <property type="match status" value="1"/>
</dbReference>
<evidence type="ECO:0000313" key="18">
    <source>
        <dbReference type="EMBL" id="SHM20257.1"/>
    </source>
</evidence>
<comment type="function">
    <text evidence="8">Acts on ADP-mannose and ADP-glucose as well as ADP-ribose. Prevents glycogen biosynthesis. The reaction catalyzed by this enzyme is a limiting step of the gluconeogenic process.</text>
</comment>
<dbReference type="SUPFAM" id="SSF55811">
    <property type="entry name" value="Nudix"/>
    <property type="match status" value="1"/>
</dbReference>
<comment type="similarity">
    <text evidence="2">Belongs to the Nudix hydrolase family. NudF subfamily.</text>
</comment>
<dbReference type="InterPro" id="IPR015797">
    <property type="entry name" value="NUDIX_hydrolase-like_dom_sf"/>
</dbReference>
<dbReference type="CDD" id="cd24155">
    <property type="entry name" value="NUDIX_ADPRase"/>
    <property type="match status" value="1"/>
</dbReference>
<dbReference type="GO" id="GO:0019144">
    <property type="term" value="F:ADP-sugar diphosphatase activity"/>
    <property type="evidence" value="ECO:0007669"/>
    <property type="project" value="TreeGrafter"/>
</dbReference>
<feature type="binding site" evidence="13">
    <location>
        <position position="251"/>
    </location>
    <ligand>
        <name>Mg(2+)</name>
        <dbReference type="ChEBI" id="CHEBI:18420"/>
        <label>1</label>
    </ligand>
</feature>
<feature type="region of interest" description="Disordered" evidence="15">
    <location>
        <begin position="91"/>
        <end position="110"/>
    </location>
</feature>
<dbReference type="GO" id="GO:0047631">
    <property type="term" value="F:ADP-ribose diphosphatase activity"/>
    <property type="evidence" value="ECO:0007669"/>
    <property type="project" value="UniProtKB-EC"/>
</dbReference>
<evidence type="ECO:0000256" key="9">
    <source>
        <dbReference type="ARBA" id="ARBA00030162"/>
    </source>
</evidence>
<dbReference type="NCBIfam" id="TIGR00052">
    <property type="entry name" value="nudix-type nucleoside diphosphatase, YffH/AdpP family"/>
    <property type="match status" value="1"/>
</dbReference>
<comment type="cofactor">
    <cofactor evidence="1 13">
        <name>Mg(2+)</name>
        <dbReference type="ChEBI" id="CHEBI:18420"/>
    </cofactor>
</comment>
<feature type="region of interest" description="Disordered" evidence="15">
    <location>
        <begin position="144"/>
        <end position="169"/>
    </location>
</feature>
<keyword evidence="16" id="KW-0472">Membrane</keyword>
<dbReference type="OrthoDB" id="5292471at2"/>
<dbReference type="Gene3D" id="3.90.79.10">
    <property type="entry name" value="Nucleoside Triphosphate Pyrophosphohydrolase"/>
    <property type="match status" value="1"/>
</dbReference>
<sequence>MVGPAGTVLLVGVLAAPEMLAALGLAPAGPDIALPGALRGGGAGIGAGDWPQWDRDAPGTVAATPVTSNPQLARYAAIMGLAPVETGQGRVLGIRPPGDPDPEAAPPPDPALAAGVAAELLALDPAIPAELLRAHLPGIAWRADSRRRARGAPPRGELVPTPGEPAPDRLRIEHRSTPYLGHFAVEQLRLRHLLHHGGWSGEIERAVFISGDAVVVLPWDPGRDRVLLVEQFRAGPAARGDPQPWLLEPVAGRIDPGDTPAQTARREAAEEAGLTLSRLIPVPGSYPSPGSVAEYIYAFIGIAELPDGAAGIGGLESESEDIRSHVLDRARLTEMALAGQIVNAPLMILALWLDRMAGRLRCDMAR</sequence>
<evidence type="ECO:0000256" key="3">
    <source>
        <dbReference type="ARBA" id="ARBA00012453"/>
    </source>
</evidence>
<keyword evidence="6" id="KW-0378">Hydrolase</keyword>
<evidence type="ECO:0000256" key="7">
    <source>
        <dbReference type="ARBA" id="ARBA00022842"/>
    </source>
</evidence>
<evidence type="ECO:0000256" key="8">
    <source>
        <dbReference type="ARBA" id="ARBA00025164"/>
    </source>
</evidence>
<evidence type="ECO:0000256" key="11">
    <source>
        <dbReference type="ARBA" id="ARBA00033056"/>
    </source>
</evidence>
<keyword evidence="5 13" id="KW-0479">Metal-binding</keyword>
<dbReference type="GO" id="GO:0019693">
    <property type="term" value="P:ribose phosphate metabolic process"/>
    <property type="evidence" value="ECO:0007669"/>
    <property type="project" value="TreeGrafter"/>
</dbReference>
<dbReference type="GO" id="GO:0005829">
    <property type="term" value="C:cytosol"/>
    <property type="evidence" value="ECO:0007669"/>
    <property type="project" value="TreeGrafter"/>
</dbReference>
<evidence type="ECO:0000256" key="1">
    <source>
        <dbReference type="ARBA" id="ARBA00001946"/>
    </source>
</evidence>
<dbReference type="PROSITE" id="PS51462">
    <property type="entry name" value="NUDIX"/>
    <property type="match status" value="1"/>
</dbReference>
<evidence type="ECO:0000313" key="19">
    <source>
        <dbReference type="Proteomes" id="UP000184444"/>
    </source>
</evidence>
<organism evidence="18 19">
    <name type="scientific">Paracoccus solventivorans</name>
    <dbReference type="NCBI Taxonomy" id="53463"/>
    <lineage>
        <taxon>Bacteria</taxon>
        <taxon>Pseudomonadati</taxon>
        <taxon>Pseudomonadota</taxon>
        <taxon>Alphaproteobacteria</taxon>
        <taxon>Rhodobacterales</taxon>
        <taxon>Paracoccaceae</taxon>
        <taxon>Paracoccus</taxon>
    </lineage>
</organism>
<feature type="binding site" evidence="13">
    <location>
        <position position="320"/>
    </location>
    <ligand>
        <name>Mg(2+)</name>
        <dbReference type="ChEBI" id="CHEBI:18420"/>
        <label>1</label>
    </ligand>
</feature>
<dbReference type="GO" id="GO:0046872">
    <property type="term" value="F:metal ion binding"/>
    <property type="evidence" value="ECO:0007669"/>
    <property type="project" value="UniProtKB-KW"/>
</dbReference>
<feature type="compositionally biased region" description="Pro residues" evidence="15">
    <location>
        <begin position="97"/>
        <end position="110"/>
    </location>
</feature>
<evidence type="ECO:0000256" key="16">
    <source>
        <dbReference type="SAM" id="Phobius"/>
    </source>
</evidence>
<feature type="binding site" evidence="13">
    <location>
        <position position="267"/>
    </location>
    <ligand>
        <name>Mg(2+)</name>
        <dbReference type="ChEBI" id="CHEBI:18420"/>
        <label>1</label>
    </ligand>
</feature>
<feature type="binding site" evidence="13">
    <location>
        <position position="271"/>
    </location>
    <ligand>
        <name>Mg(2+)</name>
        <dbReference type="ChEBI" id="CHEBI:18420"/>
        <label>1</label>
    </ligand>
</feature>
<dbReference type="STRING" id="53463.SAMN05444389_1053"/>
<gene>
    <name evidence="18" type="ORF">SAMN05444389_1053</name>
</gene>
<feature type="short sequence motif" description="Nudix box" evidence="14">
    <location>
        <begin position="252"/>
        <end position="274"/>
    </location>
</feature>
<dbReference type="AlphaFoldDB" id="A0A1M7GWH5"/>
<evidence type="ECO:0000256" key="15">
    <source>
        <dbReference type="SAM" id="MobiDB-lite"/>
    </source>
</evidence>
<dbReference type="GO" id="GO:0006753">
    <property type="term" value="P:nucleoside phosphate metabolic process"/>
    <property type="evidence" value="ECO:0007669"/>
    <property type="project" value="TreeGrafter"/>
</dbReference>
<dbReference type="InterPro" id="IPR000086">
    <property type="entry name" value="NUDIX_hydrolase_dom"/>
</dbReference>
<evidence type="ECO:0000256" key="10">
    <source>
        <dbReference type="ARBA" id="ARBA00030308"/>
    </source>
</evidence>
<feature type="transmembrane region" description="Helical" evidence="16">
    <location>
        <begin position="335"/>
        <end position="353"/>
    </location>
</feature>